<keyword evidence="5" id="KW-1185">Reference proteome</keyword>
<evidence type="ECO:0000313" key="4">
    <source>
        <dbReference type="EMBL" id="QKW51066.1"/>
    </source>
</evidence>
<evidence type="ECO:0000259" key="3">
    <source>
        <dbReference type="PROSITE" id="PS50022"/>
    </source>
</evidence>
<dbReference type="EMBL" id="CP054929">
    <property type="protein sequence ID" value="QKW51066.1"/>
    <property type="molecule type" value="Genomic_DNA"/>
</dbReference>
<organism evidence="4 5">
    <name type="scientific">Streptomyces buecherae</name>
    <dbReference type="NCBI Taxonomy" id="2763006"/>
    <lineage>
        <taxon>Bacteria</taxon>
        <taxon>Bacillati</taxon>
        <taxon>Actinomycetota</taxon>
        <taxon>Actinomycetes</taxon>
        <taxon>Kitasatosporales</taxon>
        <taxon>Streptomycetaceae</taxon>
        <taxon>Streptomyces</taxon>
    </lineage>
</organism>
<evidence type="ECO:0000313" key="5">
    <source>
        <dbReference type="Proteomes" id="UP000509303"/>
    </source>
</evidence>
<reference evidence="4 5" key="1">
    <citation type="submission" date="2020-06" db="EMBL/GenBank/DDBJ databases">
        <title>Genome mining for natural products.</title>
        <authorList>
            <person name="Zhang B."/>
            <person name="Shi J."/>
            <person name="Ge H."/>
        </authorList>
    </citation>
    <scope>NUCLEOTIDE SEQUENCE [LARGE SCALE GENOMIC DNA]</scope>
    <source>
        <strain evidence="4 5">NA00687</strain>
    </source>
</reference>
<dbReference type="GO" id="GO:0016829">
    <property type="term" value="F:lyase activity"/>
    <property type="evidence" value="ECO:0007669"/>
    <property type="project" value="UniProtKB-KW"/>
</dbReference>
<dbReference type="InterPro" id="IPR008979">
    <property type="entry name" value="Galactose-bd-like_sf"/>
</dbReference>
<dbReference type="RefSeq" id="WP_176162791.1">
    <property type="nucleotide sequence ID" value="NZ_CP054929.1"/>
</dbReference>
<dbReference type="Pfam" id="PF08787">
    <property type="entry name" value="Alginate_lyase2"/>
    <property type="match status" value="1"/>
</dbReference>
<dbReference type="SUPFAM" id="SSF49785">
    <property type="entry name" value="Galactose-binding domain-like"/>
    <property type="match status" value="1"/>
</dbReference>
<dbReference type="InterPro" id="IPR000421">
    <property type="entry name" value="FA58C"/>
</dbReference>
<proteinExistence type="predicted"/>
<dbReference type="InterPro" id="IPR013320">
    <property type="entry name" value="ConA-like_dom_sf"/>
</dbReference>
<sequence length="399" mass="42870">MADTFTPRCHTALAVATALAASLAALTAAPSAARAAEAELTPGAGAVTASTSDDNAPANVVDDDFDTRWSGEGDGAWLQLDLGAAKTVSQVKLATYRGDSRRNRFQLQYWTGSSWSTAFDGSSSGTGTGLESFTIRPVETSRIRYVGHGYAGEDGSTGTWNSLTEVQVWGGTSDGDGDARVPADVLDLTNWKQTLPIGEDERPTEITQPELARYSHDPYFKVAPGGKAVQFRAPVNGVTTSGSRNPRSELREMRNGGKDKASWSTTSGTHTMTVREAFTHLPNERPYVVGAQIHGGDDDLTVFRLEGKKLYVTKEDTTRHKLVDDNYQLGTVFEAKFVAGGGKVKVYYNGELRTTISHSGSGNYFKAGAYTQAHCGNSKPCSSSNYGETNIHHLTVRHD</sequence>
<dbReference type="SUPFAM" id="SSF49899">
    <property type="entry name" value="Concanavalin A-like lectins/glucanases"/>
    <property type="match status" value="1"/>
</dbReference>
<dbReference type="Proteomes" id="UP000509303">
    <property type="component" value="Chromosome"/>
</dbReference>
<protein>
    <submittedName>
        <fullName evidence="4">Polysaccharide lyase family 7 protein</fullName>
    </submittedName>
</protein>
<dbReference type="AlphaFoldDB" id="A0A7H8N9Q2"/>
<dbReference type="InterPro" id="IPR014895">
    <property type="entry name" value="Alginate_lyase_2"/>
</dbReference>
<dbReference type="Pfam" id="PF22633">
    <property type="entry name" value="F5_F8_type_C_2"/>
    <property type="match status" value="1"/>
</dbReference>
<feature type="signal peptide" evidence="2">
    <location>
        <begin position="1"/>
        <end position="35"/>
    </location>
</feature>
<feature type="compositionally biased region" description="Basic and acidic residues" evidence="1">
    <location>
        <begin position="246"/>
        <end position="261"/>
    </location>
</feature>
<dbReference type="Gene3D" id="2.60.120.260">
    <property type="entry name" value="Galactose-binding domain-like"/>
    <property type="match status" value="1"/>
</dbReference>
<keyword evidence="2" id="KW-0732">Signal</keyword>
<feature type="region of interest" description="Disordered" evidence="1">
    <location>
        <begin position="236"/>
        <end position="266"/>
    </location>
</feature>
<name>A0A7H8N9Q2_9ACTN</name>
<dbReference type="PROSITE" id="PS50022">
    <property type="entry name" value="FA58C_3"/>
    <property type="match status" value="1"/>
</dbReference>
<evidence type="ECO:0000256" key="1">
    <source>
        <dbReference type="SAM" id="MobiDB-lite"/>
    </source>
</evidence>
<accession>A0A7H8N9Q2</accession>
<feature type="chain" id="PRO_5028848960" evidence="2">
    <location>
        <begin position="36"/>
        <end position="399"/>
    </location>
</feature>
<evidence type="ECO:0000256" key="2">
    <source>
        <dbReference type="SAM" id="SignalP"/>
    </source>
</evidence>
<feature type="domain" description="F5/8 type C" evidence="3">
    <location>
        <begin position="21"/>
        <end position="171"/>
    </location>
</feature>
<keyword evidence="4" id="KW-0456">Lyase</keyword>
<gene>
    <name evidence="4" type="ORF">HUT08_17710</name>
</gene>
<dbReference type="Gene3D" id="2.60.120.200">
    <property type="match status" value="1"/>
</dbReference>